<organism evidence="1">
    <name type="scientific">marine sediment metagenome</name>
    <dbReference type="NCBI Taxonomy" id="412755"/>
    <lineage>
        <taxon>unclassified sequences</taxon>
        <taxon>metagenomes</taxon>
        <taxon>ecological metagenomes</taxon>
    </lineage>
</organism>
<reference evidence="1" key="1">
    <citation type="journal article" date="2015" name="Nature">
        <title>Complex archaea that bridge the gap between prokaryotes and eukaryotes.</title>
        <authorList>
            <person name="Spang A."/>
            <person name="Saw J.H."/>
            <person name="Jorgensen S.L."/>
            <person name="Zaremba-Niedzwiedzka K."/>
            <person name="Martijn J."/>
            <person name="Lind A.E."/>
            <person name="van Eijk R."/>
            <person name="Schleper C."/>
            <person name="Guy L."/>
            <person name="Ettema T.J."/>
        </authorList>
    </citation>
    <scope>NUCLEOTIDE SEQUENCE</scope>
</reference>
<accession>A0A0F8WEJ9</accession>
<dbReference type="EMBL" id="LAZR01065730">
    <property type="protein sequence ID" value="KKK54953.1"/>
    <property type="molecule type" value="Genomic_DNA"/>
</dbReference>
<name>A0A0F8WEJ9_9ZZZZ</name>
<comment type="caution">
    <text evidence="1">The sequence shown here is derived from an EMBL/GenBank/DDBJ whole genome shotgun (WGS) entry which is preliminary data.</text>
</comment>
<gene>
    <name evidence="1" type="ORF">LCGC14_3079470</name>
</gene>
<evidence type="ECO:0000313" key="1">
    <source>
        <dbReference type="EMBL" id="KKK54953.1"/>
    </source>
</evidence>
<dbReference type="AlphaFoldDB" id="A0A0F8WEJ9"/>
<proteinExistence type="predicted"/>
<sequence>MEKKILEANNHGYQTEQGDPAVNGVGITYVTTILVEGGNNDYAAYQGIGSHQFIATRGQKLTYERAKDIFPMVEALRYRR</sequence>
<protein>
    <submittedName>
        <fullName evidence="1">Uncharacterized protein</fullName>
    </submittedName>
</protein>